<keyword evidence="13" id="KW-0325">Glycoprotein</keyword>
<dbReference type="PROSITE" id="PS50011">
    <property type="entry name" value="PROTEIN_KINASE_DOM"/>
    <property type="match status" value="1"/>
</dbReference>
<gene>
    <name evidence="18" type="ORF">Prudu_012554</name>
</gene>
<dbReference type="PANTHER" id="PTHR45974">
    <property type="entry name" value="RECEPTOR-LIKE PROTEIN 55"/>
    <property type="match status" value="1"/>
</dbReference>
<keyword evidence="8" id="KW-0547">Nucleotide-binding</keyword>
<evidence type="ECO:0000256" key="2">
    <source>
        <dbReference type="ARBA" id="ARBA00012513"/>
    </source>
</evidence>
<dbReference type="AlphaFoldDB" id="A0A4Y1RD61"/>
<keyword evidence="9 18" id="KW-0418">Kinase</keyword>
<evidence type="ECO:0000256" key="9">
    <source>
        <dbReference type="ARBA" id="ARBA00022777"/>
    </source>
</evidence>
<keyword evidence="3" id="KW-0723">Serine/threonine-protein kinase</keyword>
<dbReference type="PANTHER" id="PTHR45974:SF266">
    <property type="entry name" value="LEUCINE-RICH REPEAT RECEPTOR PROTEIN KINASE HPCA1"/>
    <property type="match status" value="1"/>
</dbReference>
<dbReference type="Gene3D" id="3.80.10.10">
    <property type="entry name" value="Ribonuclease Inhibitor"/>
    <property type="match status" value="1"/>
</dbReference>
<reference evidence="18" key="1">
    <citation type="journal article" date="2019" name="Science">
        <title>Mutation of a bHLH transcription factor allowed almond domestication.</title>
        <authorList>
            <person name="Sanchez-Perez R."/>
            <person name="Pavan S."/>
            <person name="Mazzeo R."/>
            <person name="Moldovan C."/>
            <person name="Aiese Cigliano R."/>
            <person name="Del Cueto J."/>
            <person name="Ricciardi F."/>
            <person name="Lotti C."/>
            <person name="Ricciardi L."/>
            <person name="Dicenta F."/>
            <person name="Lopez-Marques R.L."/>
            <person name="Lindberg Moller B."/>
        </authorList>
    </citation>
    <scope>NUCLEOTIDE SEQUENCE</scope>
</reference>
<dbReference type="Gene3D" id="1.10.510.10">
    <property type="entry name" value="Transferase(Phosphotransferase) domain 1"/>
    <property type="match status" value="1"/>
</dbReference>
<keyword evidence="5 16" id="KW-0812">Transmembrane</keyword>
<dbReference type="SMART" id="SM00220">
    <property type="entry name" value="S_TKc"/>
    <property type="match status" value="1"/>
</dbReference>
<sequence length="950" mass="105972">MEKKKSPSFIYIIQTCGVKIDTNSDGWHKCLTKMLKKIQGASYNVDAEGGMAYVSGKVNPRKLIRRLVKAGKEAELCWVRTGDEFTYGNGNGNGYYEDQRYYDPSSNYMGLTAGPNYYNMNDKDLGNFLDVAFTLVHYSPRLALLCRCRMHIWISILSDRDTTGRTRATHVFLLLMLSQLFVMAAEANTQDSDQSGALDLPVGLVQILVLRAGKESVFEQGPDRTTSNITWKFDETSILVIEKERNYCFLLYRNYGCVIWEGISSQAKFHLNFHLEDGSETLVSFVKRILDNNNLTGRIPSTIGNVQTLLTVRLDRNSLSGHVPSSLNNLSNMAELHLSNNKLTGPMPNLTGMDLLYYVVLRNNHLNGLLDIGTIYSDQLQLIDLENNLILYLTQSGGSNYTLILLGNPICDKTNMEKKYCIVSRSDSSYSTPPSNCAPVACSSSEVLSPNCKCAHPFKATLVVLFVSFSNLGNFSYYTALQASLMQSFHSYKLPVDSVSVSYPTWSSSYYLQLMLEVFPSGEDRFNETGASALASVLSNQTLPRPDYFGPYIVVFYYGKSGGSNKALVIGAAVGGSALLILVALVGVYAFQHKRKANEPWSRSIPLGRCPFITQKKQTWNSNISGPQLKGARLFSFEELMKYTNCFSEANDIGSGGYGKVIIKVFINCNEQKHNQHVYLGILPTGQMVAIKRAKRESMQGGIEFKAEVELLSRVHHKNLVSLVGFCLEQDEQMLVYEYAPNGNLRDSLSGKSGVWLDWMRRLKVALGAARGLAYLHEHANPSIIHRDIKPNNILLDKDLNAKVADFGLSKSMGIVGYLDPEYYMTQQLTEKSDVYSFGVTPIERGKYIVRVVQMAMDKTKDLYNLQKILDPAIGLGRELKGLENFVDLAMLCLEDLQAKRPRMGEVVKEIENIIQLAALNTSYISASTSGSSEDVGQCDSVKIYIRDIL</sequence>
<dbReference type="SUPFAM" id="SSF52058">
    <property type="entry name" value="L domain-like"/>
    <property type="match status" value="1"/>
</dbReference>
<keyword evidence="6" id="KW-0732">Signal</keyword>
<dbReference type="Gene3D" id="3.30.200.20">
    <property type="entry name" value="Phosphorylase Kinase, domain 1"/>
    <property type="match status" value="1"/>
</dbReference>
<dbReference type="InterPro" id="IPR001245">
    <property type="entry name" value="Ser-Thr/Tyr_kinase_cat_dom"/>
</dbReference>
<evidence type="ECO:0000256" key="4">
    <source>
        <dbReference type="ARBA" id="ARBA00022679"/>
    </source>
</evidence>
<evidence type="ECO:0000256" key="3">
    <source>
        <dbReference type="ARBA" id="ARBA00022527"/>
    </source>
</evidence>
<organism evidence="18">
    <name type="scientific">Prunus dulcis</name>
    <name type="common">Almond</name>
    <name type="synonym">Amygdalus dulcis</name>
    <dbReference type="NCBI Taxonomy" id="3755"/>
    <lineage>
        <taxon>Eukaryota</taxon>
        <taxon>Viridiplantae</taxon>
        <taxon>Streptophyta</taxon>
        <taxon>Embryophyta</taxon>
        <taxon>Tracheophyta</taxon>
        <taxon>Spermatophyta</taxon>
        <taxon>Magnoliopsida</taxon>
        <taxon>eudicotyledons</taxon>
        <taxon>Gunneridae</taxon>
        <taxon>Pentapetalae</taxon>
        <taxon>rosids</taxon>
        <taxon>fabids</taxon>
        <taxon>Rosales</taxon>
        <taxon>Rosaceae</taxon>
        <taxon>Amygdaloideae</taxon>
        <taxon>Amygdaleae</taxon>
        <taxon>Prunus</taxon>
    </lineage>
</organism>
<evidence type="ECO:0000256" key="8">
    <source>
        <dbReference type="ARBA" id="ARBA00022741"/>
    </source>
</evidence>
<name>A0A4Y1RD61_PRUDU</name>
<dbReference type="GO" id="GO:0004674">
    <property type="term" value="F:protein serine/threonine kinase activity"/>
    <property type="evidence" value="ECO:0007669"/>
    <property type="project" value="UniProtKB-KW"/>
</dbReference>
<comment type="catalytic activity">
    <reaction evidence="15">
        <text>L-seryl-[protein] + ATP = O-phospho-L-seryl-[protein] + ADP + H(+)</text>
        <dbReference type="Rhea" id="RHEA:17989"/>
        <dbReference type="Rhea" id="RHEA-COMP:9863"/>
        <dbReference type="Rhea" id="RHEA-COMP:11604"/>
        <dbReference type="ChEBI" id="CHEBI:15378"/>
        <dbReference type="ChEBI" id="CHEBI:29999"/>
        <dbReference type="ChEBI" id="CHEBI:30616"/>
        <dbReference type="ChEBI" id="CHEBI:83421"/>
        <dbReference type="ChEBI" id="CHEBI:456216"/>
        <dbReference type="EC" id="2.7.11.1"/>
    </reaction>
</comment>
<evidence type="ECO:0000256" key="12">
    <source>
        <dbReference type="ARBA" id="ARBA00023136"/>
    </source>
</evidence>
<dbReference type="PROSITE" id="PS00108">
    <property type="entry name" value="PROTEIN_KINASE_ST"/>
    <property type="match status" value="1"/>
</dbReference>
<evidence type="ECO:0000256" key="14">
    <source>
        <dbReference type="ARBA" id="ARBA00047899"/>
    </source>
</evidence>
<dbReference type="InterPro" id="IPR000719">
    <property type="entry name" value="Prot_kinase_dom"/>
</dbReference>
<keyword evidence="12 16" id="KW-0472">Membrane</keyword>
<evidence type="ECO:0000256" key="10">
    <source>
        <dbReference type="ARBA" id="ARBA00022840"/>
    </source>
</evidence>
<keyword evidence="10" id="KW-0067">ATP-binding</keyword>
<comment type="subcellular location">
    <subcellularLocation>
        <location evidence="1">Membrane</location>
    </subcellularLocation>
</comment>
<dbReference type="InterPro" id="IPR032675">
    <property type="entry name" value="LRR_dom_sf"/>
</dbReference>
<dbReference type="GO" id="GO:0005524">
    <property type="term" value="F:ATP binding"/>
    <property type="evidence" value="ECO:0007669"/>
    <property type="project" value="UniProtKB-KW"/>
</dbReference>
<dbReference type="FunFam" id="1.10.510.10:FF:001023">
    <property type="entry name" value="Os07g0541700 protein"/>
    <property type="match status" value="1"/>
</dbReference>
<evidence type="ECO:0000256" key="7">
    <source>
        <dbReference type="ARBA" id="ARBA00022737"/>
    </source>
</evidence>
<evidence type="ECO:0000256" key="1">
    <source>
        <dbReference type="ARBA" id="ARBA00004370"/>
    </source>
</evidence>
<dbReference type="SUPFAM" id="SSF56112">
    <property type="entry name" value="Protein kinase-like (PK-like)"/>
    <property type="match status" value="1"/>
</dbReference>
<feature type="domain" description="Protein kinase" evidence="17">
    <location>
        <begin position="647"/>
        <end position="915"/>
    </location>
</feature>
<dbReference type="EMBL" id="AP019300">
    <property type="protein sequence ID" value="BBH02092.1"/>
    <property type="molecule type" value="Genomic_DNA"/>
</dbReference>
<dbReference type="EC" id="2.7.11.1" evidence="2"/>
<comment type="catalytic activity">
    <reaction evidence="14">
        <text>L-threonyl-[protein] + ATP = O-phospho-L-threonyl-[protein] + ADP + H(+)</text>
        <dbReference type="Rhea" id="RHEA:46608"/>
        <dbReference type="Rhea" id="RHEA-COMP:11060"/>
        <dbReference type="Rhea" id="RHEA-COMP:11605"/>
        <dbReference type="ChEBI" id="CHEBI:15378"/>
        <dbReference type="ChEBI" id="CHEBI:30013"/>
        <dbReference type="ChEBI" id="CHEBI:30616"/>
        <dbReference type="ChEBI" id="CHEBI:61977"/>
        <dbReference type="ChEBI" id="CHEBI:456216"/>
        <dbReference type="EC" id="2.7.11.1"/>
    </reaction>
</comment>
<dbReference type="Pfam" id="PF07714">
    <property type="entry name" value="PK_Tyr_Ser-Thr"/>
    <property type="match status" value="1"/>
</dbReference>
<proteinExistence type="predicted"/>
<keyword evidence="11 16" id="KW-1133">Transmembrane helix</keyword>
<evidence type="ECO:0000313" key="18">
    <source>
        <dbReference type="EMBL" id="BBH02092.1"/>
    </source>
</evidence>
<evidence type="ECO:0000256" key="11">
    <source>
        <dbReference type="ARBA" id="ARBA00022989"/>
    </source>
</evidence>
<keyword evidence="7" id="KW-0677">Repeat</keyword>
<evidence type="ECO:0000256" key="16">
    <source>
        <dbReference type="SAM" id="Phobius"/>
    </source>
</evidence>
<dbReference type="GO" id="GO:0016020">
    <property type="term" value="C:membrane"/>
    <property type="evidence" value="ECO:0007669"/>
    <property type="project" value="UniProtKB-SubCell"/>
</dbReference>
<dbReference type="InterPro" id="IPR008271">
    <property type="entry name" value="Ser/Thr_kinase_AS"/>
</dbReference>
<feature type="transmembrane region" description="Helical" evidence="16">
    <location>
        <begin position="567"/>
        <end position="591"/>
    </location>
</feature>
<evidence type="ECO:0000256" key="13">
    <source>
        <dbReference type="ARBA" id="ARBA00023180"/>
    </source>
</evidence>
<evidence type="ECO:0000256" key="15">
    <source>
        <dbReference type="ARBA" id="ARBA00048679"/>
    </source>
</evidence>
<protein>
    <recommendedName>
        <fullName evidence="2">non-specific serine/threonine protein kinase</fullName>
        <ecNumber evidence="2">2.7.11.1</ecNumber>
    </recommendedName>
</protein>
<dbReference type="InterPro" id="IPR011009">
    <property type="entry name" value="Kinase-like_dom_sf"/>
</dbReference>
<feature type="non-terminal residue" evidence="18">
    <location>
        <position position="950"/>
    </location>
</feature>
<evidence type="ECO:0000256" key="6">
    <source>
        <dbReference type="ARBA" id="ARBA00022729"/>
    </source>
</evidence>
<evidence type="ECO:0000259" key="17">
    <source>
        <dbReference type="PROSITE" id="PS50011"/>
    </source>
</evidence>
<evidence type="ECO:0000256" key="5">
    <source>
        <dbReference type="ARBA" id="ARBA00022692"/>
    </source>
</evidence>
<accession>A0A4Y1RD61</accession>
<keyword evidence="4" id="KW-0808">Transferase</keyword>